<reference evidence="1" key="1">
    <citation type="submission" date="2022-10" db="EMBL/GenBank/DDBJ databases">
        <title>Culturing micro-colonial fungi from biological soil crusts in the Mojave desert and describing Neophaeococcomyces mojavensis, and introducing the new genera and species Taxawa tesnikishii.</title>
        <authorList>
            <person name="Kurbessoian T."/>
            <person name="Stajich J.E."/>
        </authorList>
    </citation>
    <scope>NUCLEOTIDE SEQUENCE</scope>
    <source>
        <strain evidence="1">JES_112</strain>
    </source>
</reference>
<name>A0ACC3AAT3_9EURO</name>
<dbReference type="EMBL" id="JAPDRQ010000050">
    <property type="protein sequence ID" value="KAJ9658511.1"/>
    <property type="molecule type" value="Genomic_DNA"/>
</dbReference>
<accession>A0ACC3AAT3</accession>
<proteinExistence type="predicted"/>
<gene>
    <name evidence="1" type="ORF">H2198_003663</name>
</gene>
<evidence type="ECO:0000313" key="2">
    <source>
        <dbReference type="Proteomes" id="UP001172386"/>
    </source>
</evidence>
<dbReference type="Proteomes" id="UP001172386">
    <property type="component" value="Unassembled WGS sequence"/>
</dbReference>
<evidence type="ECO:0000313" key="1">
    <source>
        <dbReference type="EMBL" id="KAJ9658511.1"/>
    </source>
</evidence>
<protein>
    <submittedName>
        <fullName evidence="1">Uncharacterized protein</fullName>
    </submittedName>
</protein>
<comment type="caution">
    <text evidence="1">The sequence shown here is derived from an EMBL/GenBank/DDBJ whole genome shotgun (WGS) entry which is preliminary data.</text>
</comment>
<keyword evidence="2" id="KW-1185">Reference proteome</keyword>
<organism evidence="1 2">
    <name type="scientific">Neophaeococcomyces mojaviensis</name>
    <dbReference type="NCBI Taxonomy" id="3383035"/>
    <lineage>
        <taxon>Eukaryota</taxon>
        <taxon>Fungi</taxon>
        <taxon>Dikarya</taxon>
        <taxon>Ascomycota</taxon>
        <taxon>Pezizomycotina</taxon>
        <taxon>Eurotiomycetes</taxon>
        <taxon>Chaetothyriomycetidae</taxon>
        <taxon>Chaetothyriales</taxon>
        <taxon>Chaetothyriales incertae sedis</taxon>
        <taxon>Neophaeococcomyces</taxon>
    </lineage>
</organism>
<sequence>MATKQLATWACSLEFSSVPRAVVDAAVRSFQNSLGCIVGGSTHPTVQQAIEALKPTFGDAKHTIFGQSTKNASALLTDASNAALINGIASHVHDFDDTHLHTVIHPAGAVVVALLACSESEKARGRSVSGKDFITALVAGIEIGLRVGNAVSPNHYSEGWHITGTVSPIAVAAALSNLLHLQPDKATNALGIASTQPVGIRVHFGTDTKAFHAGRAAQNGMLAAQLAQGGFTAASDALEGRRGWVEVLGNNSNSLDEQLEQLATFSKQDQSNLNRERWEIEKNTFKPFPCGIVIHPTIDACIQLHNTHNLSDRTNIERIKTIHLKVHPLVFDLTGKKTPKNGLEAKFSVYHGAAIGLVLGSATPAEYEDHIVNDPHVLNIRGKVVAEVDERMQSDEAVVKLTMSEGSEIEKPVQHAVGSLAHPMTNEQLEAKFLKQVAPVIGQSQAEGLDRLAWKILELEDISVITEAGK</sequence>